<dbReference type="Proteomes" id="UP000245431">
    <property type="component" value="Chromosome PVE_r1"/>
</dbReference>
<dbReference type="InterPro" id="IPR014001">
    <property type="entry name" value="Helicase_ATP-bd"/>
</dbReference>
<name>A0A1D3K4G3_PSEVE</name>
<dbReference type="Gene3D" id="3.40.50.300">
    <property type="entry name" value="P-loop containing nucleotide triphosphate hydrolases"/>
    <property type="match status" value="1"/>
</dbReference>
<protein>
    <recommendedName>
        <fullName evidence="1">Helicase ATP-binding domain-containing protein</fullName>
    </recommendedName>
</protein>
<dbReference type="AlphaFoldDB" id="A0A1D3K4G3"/>
<dbReference type="EMBL" id="LT599583">
    <property type="protein sequence ID" value="SBW83208.1"/>
    <property type="molecule type" value="Genomic_DNA"/>
</dbReference>
<dbReference type="InterPro" id="IPR027417">
    <property type="entry name" value="P-loop_NTPase"/>
</dbReference>
<gene>
    <name evidence="2" type="ORF">PVE_R1G5326</name>
</gene>
<dbReference type="SMART" id="SM00487">
    <property type="entry name" value="DEXDc"/>
    <property type="match status" value="1"/>
</dbReference>
<evidence type="ECO:0000259" key="1">
    <source>
        <dbReference type="SMART" id="SM00487"/>
    </source>
</evidence>
<feature type="domain" description="Helicase ATP-binding" evidence="1">
    <location>
        <begin position="18"/>
        <end position="334"/>
    </location>
</feature>
<accession>A0A1D3K4G3</accession>
<organism evidence="2 3">
    <name type="scientific">Pseudomonas veronii 1YdBTEX2</name>
    <dbReference type="NCBI Taxonomy" id="1295141"/>
    <lineage>
        <taxon>Bacteria</taxon>
        <taxon>Pseudomonadati</taxon>
        <taxon>Pseudomonadota</taxon>
        <taxon>Gammaproteobacteria</taxon>
        <taxon>Pseudomonadales</taxon>
        <taxon>Pseudomonadaceae</taxon>
        <taxon>Pseudomonas</taxon>
    </lineage>
</organism>
<dbReference type="SUPFAM" id="SSF52540">
    <property type="entry name" value="P-loop containing nucleoside triphosphate hydrolases"/>
    <property type="match status" value="1"/>
</dbReference>
<proteinExistence type="predicted"/>
<evidence type="ECO:0000313" key="3">
    <source>
        <dbReference type="Proteomes" id="UP000245431"/>
    </source>
</evidence>
<evidence type="ECO:0000313" key="2">
    <source>
        <dbReference type="EMBL" id="SBW83208.1"/>
    </source>
</evidence>
<sequence length="714" mass="81157">MSSTSYLPGSAHHQLAATLSSLKDFQRATVDRIIGLFKNPEHSQRILVADEVGLGKTIVAKGVVASLLMEWHGSRPFRVTYICSNLALASENRTKLAVFKKDSQARFVREPAYSRLAEVALLPEASATDDALLEFCTLTPSTSFSMTYGAGNRRERLIIFAALLKDPEIGPLQDQLSDLFRERVQDVNGWVSDLKAIKARTLDVQVVADFHRKLRSTKVPCERSMLEVLQHIAQFGVDRDRSEERGILREIRLVFAHCCAAQLKADLFILDEFQRFDSLLDQSDENEHSLIAQQVFRNRRRDKILLLSATPFKAMSTINDDENDDGHLIKLQQILRFLNLTPLTTYEPARKSLQSELMRLRQPGIKVDQLSSEPRHALEELLRPLICRTERSQIAGKGEGLTADFEIDCTAEVSPDDVRAYIELDQLSKQLEQKAQIRVSGQMMDFFKSAAWPLSFSTGYKLQEVLQRCYQAEDRDVYRQVRRSKTLWLPRERVASYQLNVALEAPNPSFRALTKHLFTSTRKNGPEMLLWVPPTRPHYPLAGFYSGHENFTKTLVFSAWAMVPRMMSGLLSYEAERRALGKWAAKLEYFPTRGRGDDYTRTSQHQETHRLFRLESCDLAIWSLLYPSQTLAKLPLDVGGASLESLIASRITHFKSLLAPLGAGHAGTRNQNHWYLLVRIPRHPDTQPTNIRTLVPRSFGQAVGAQRRRFALLV</sequence>
<reference evidence="3" key="1">
    <citation type="submission" date="2016-07" db="EMBL/GenBank/DDBJ databases">
        <authorList>
            <person name="Florea S."/>
            <person name="Webb J.S."/>
            <person name="Jaromczyk J."/>
            <person name="Schardl C.L."/>
        </authorList>
    </citation>
    <scope>NUCLEOTIDE SEQUENCE [LARGE SCALE GENOMIC DNA]</scope>
    <source>
        <strain evidence="3">1YdBTEX2</strain>
    </source>
</reference>